<proteinExistence type="predicted"/>
<evidence type="ECO:0000313" key="1">
    <source>
        <dbReference type="EMBL" id="CAD5236238.1"/>
    </source>
</evidence>
<gene>
    <name evidence="1" type="ORF">LLCLJKAH_00249</name>
</gene>
<protein>
    <submittedName>
        <fullName evidence="1">Uncharacterized protein</fullName>
    </submittedName>
</protein>
<accession>A0A7R8R9P8</accession>
<sequence>MNTNLLLSHLFAMHPYKLCIDVDMHRRDKDSLASYLRYSTAPGSEVNTILQGDTYAMVAVDWHIGRGEYAHYEVWAATLHEALTATVNHLQAFGVESDVLVDVTAGHGLDTLIPKCKRGLSICRWDFTHTAGCDKWDVLHEYGDELSAELLEDILETNCFVDVDFGVVGTRNRGVELGSSLDVLIENV</sequence>
<reference evidence="1 2" key="1">
    <citation type="submission" date="2020-09" db="EMBL/GenBank/DDBJ databases">
        <authorList>
            <person name="Jameson E."/>
        </authorList>
    </citation>
    <scope>NUCLEOTIDE SEQUENCE [LARGE SCALE GENOMIC DNA]</scope>
</reference>
<dbReference type="Proteomes" id="UP000596247">
    <property type="component" value="Chromosome"/>
</dbReference>
<keyword evidence="2" id="KW-1185">Reference proteome</keyword>
<dbReference type="EMBL" id="LR881104">
    <property type="protein sequence ID" value="CAD5236238.1"/>
    <property type="molecule type" value="Genomic_DNA"/>
</dbReference>
<evidence type="ECO:0000313" key="2">
    <source>
        <dbReference type="Proteomes" id="UP000596247"/>
    </source>
</evidence>
<name>A0A7R8R9P8_9CAUD</name>
<organism evidence="1 2">
    <name type="scientific">Klebsiella phage vB_KvM-Eowyn</name>
    <dbReference type="NCBI Taxonomy" id="2762819"/>
    <lineage>
        <taxon>Viruses</taxon>
        <taxon>Duplodnaviria</taxon>
        <taxon>Heunggongvirae</taxon>
        <taxon>Uroviricota</taxon>
        <taxon>Caudoviricetes</taxon>
        <taxon>Chimalliviridae</taxon>
        <taxon>Eowynvirus</taxon>
        <taxon>Eowynvirus eowyn</taxon>
    </lineage>
</organism>